<feature type="compositionally biased region" description="Low complexity" evidence="1">
    <location>
        <begin position="9"/>
        <end position="19"/>
    </location>
</feature>
<protein>
    <submittedName>
        <fullName evidence="2">Uncharacterized protein</fullName>
    </submittedName>
</protein>
<reference evidence="2 3" key="1">
    <citation type="journal article" date="2019" name="Commun. Biol.">
        <title>The bagworm genome reveals a unique fibroin gene that provides high tensile strength.</title>
        <authorList>
            <person name="Kono N."/>
            <person name="Nakamura H."/>
            <person name="Ohtoshi R."/>
            <person name="Tomita M."/>
            <person name="Numata K."/>
            <person name="Arakawa K."/>
        </authorList>
    </citation>
    <scope>NUCLEOTIDE SEQUENCE [LARGE SCALE GENOMIC DNA]</scope>
</reference>
<dbReference type="Proteomes" id="UP000299102">
    <property type="component" value="Unassembled WGS sequence"/>
</dbReference>
<feature type="region of interest" description="Disordered" evidence="1">
    <location>
        <begin position="1"/>
        <end position="23"/>
    </location>
</feature>
<name>A0A4C1X8T9_EUMVA</name>
<proteinExistence type="predicted"/>
<accession>A0A4C1X8T9</accession>
<evidence type="ECO:0000313" key="3">
    <source>
        <dbReference type="Proteomes" id="UP000299102"/>
    </source>
</evidence>
<gene>
    <name evidence="2" type="ORF">EVAR_44596_1</name>
</gene>
<dbReference type="EMBL" id="BGZK01000782">
    <property type="protein sequence ID" value="GBP60221.1"/>
    <property type="molecule type" value="Genomic_DNA"/>
</dbReference>
<keyword evidence="3" id="KW-1185">Reference proteome</keyword>
<comment type="caution">
    <text evidence="2">The sequence shown here is derived from an EMBL/GenBank/DDBJ whole genome shotgun (WGS) entry which is preliminary data.</text>
</comment>
<sequence>MTGVHDLSAAAPAPARAGPVRYSQRINHDTSRTERVPFPLTPVQAESGHLRHRLGDDVETGALVSLLKKKKNLKNKPKFSFFAIAAKKENLGLVGVKVYFNRPSYLTTSKPRKERHSNYIDNDEIEAKGSSDANTNGDKTLLVTSRRETHRIQGLVYLFTLQGSGQAPLWYTPEKITVPKAWFTGRLQGALCYTSEKITVPKARLVITLSGASAGSLEHILEVFFFFF</sequence>
<organism evidence="2 3">
    <name type="scientific">Eumeta variegata</name>
    <name type="common">Bagworm moth</name>
    <name type="synonym">Eumeta japonica</name>
    <dbReference type="NCBI Taxonomy" id="151549"/>
    <lineage>
        <taxon>Eukaryota</taxon>
        <taxon>Metazoa</taxon>
        <taxon>Ecdysozoa</taxon>
        <taxon>Arthropoda</taxon>
        <taxon>Hexapoda</taxon>
        <taxon>Insecta</taxon>
        <taxon>Pterygota</taxon>
        <taxon>Neoptera</taxon>
        <taxon>Endopterygota</taxon>
        <taxon>Lepidoptera</taxon>
        <taxon>Glossata</taxon>
        <taxon>Ditrysia</taxon>
        <taxon>Tineoidea</taxon>
        <taxon>Psychidae</taxon>
        <taxon>Oiketicinae</taxon>
        <taxon>Eumeta</taxon>
    </lineage>
</organism>
<evidence type="ECO:0000256" key="1">
    <source>
        <dbReference type="SAM" id="MobiDB-lite"/>
    </source>
</evidence>
<dbReference type="AlphaFoldDB" id="A0A4C1X8T9"/>
<evidence type="ECO:0000313" key="2">
    <source>
        <dbReference type="EMBL" id="GBP60221.1"/>
    </source>
</evidence>